<dbReference type="Gene3D" id="3.100.10.10">
    <property type="match status" value="1"/>
</dbReference>
<evidence type="ECO:0000256" key="3">
    <source>
        <dbReference type="ARBA" id="ARBA00023274"/>
    </source>
</evidence>
<comment type="caution">
    <text evidence="6">The sequence shown here is derived from an EMBL/GenBank/DDBJ whole genome shotgun (WGS) entry which is preliminary data.</text>
</comment>
<name>X1AL42_9ZZZZ</name>
<dbReference type="InterPro" id="IPR021131">
    <property type="entry name" value="Ribosomal_uL15/eL18"/>
</dbReference>
<dbReference type="PANTHER" id="PTHR11721">
    <property type="entry name" value="60S RIBOSOMAL PROTEIN L27A"/>
    <property type="match status" value="1"/>
</dbReference>
<dbReference type="AlphaFoldDB" id="X1AL42"/>
<dbReference type="Pfam" id="PF00828">
    <property type="entry name" value="Ribosomal_L27A"/>
    <property type="match status" value="1"/>
</dbReference>
<comment type="similarity">
    <text evidence="1">Belongs to the universal ribosomal protein uL15 family.</text>
</comment>
<dbReference type="SUPFAM" id="SSF52080">
    <property type="entry name" value="Ribosomal proteins L15p and L18e"/>
    <property type="match status" value="1"/>
</dbReference>
<proteinExistence type="inferred from homology"/>
<dbReference type="GO" id="GO:0022625">
    <property type="term" value="C:cytosolic large ribosomal subunit"/>
    <property type="evidence" value="ECO:0007669"/>
    <property type="project" value="TreeGrafter"/>
</dbReference>
<evidence type="ECO:0000256" key="1">
    <source>
        <dbReference type="ARBA" id="ARBA00007320"/>
    </source>
</evidence>
<protein>
    <recommendedName>
        <fullName evidence="5">Large ribosomal subunit protein uL15/eL18 domain-containing protein</fullName>
    </recommendedName>
</protein>
<dbReference type="GO" id="GO:0003735">
    <property type="term" value="F:structural constituent of ribosome"/>
    <property type="evidence" value="ECO:0007669"/>
    <property type="project" value="TreeGrafter"/>
</dbReference>
<dbReference type="InterPro" id="IPR036227">
    <property type="entry name" value="Ribosomal_uL15/eL18_sf"/>
</dbReference>
<accession>X1AL42</accession>
<feature type="non-terminal residue" evidence="6">
    <location>
        <position position="1"/>
    </location>
</feature>
<gene>
    <name evidence="6" type="ORF">S01H4_20019</name>
</gene>
<reference evidence="6" key="1">
    <citation type="journal article" date="2014" name="Front. Microbiol.">
        <title>High frequency of phylogenetically diverse reductive dehalogenase-homologous genes in deep subseafloor sedimentary metagenomes.</title>
        <authorList>
            <person name="Kawai M."/>
            <person name="Futagami T."/>
            <person name="Toyoda A."/>
            <person name="Takaki Y."/>
            <person name="Nishi S."/>
            <person name="Hori S."/>
            <person name="Arai W."/>
            <person name="Tsubouchi T."/>
            <person name="Morono Y."/>
            <person name="Uchiyama I."/>
            <person name="Ito T."/>
            <person name="Fujiyama A."/>
            <person name="Inagaki F."/>
            <person name="Takami H."/>
        </authorList>
    </citation>
    <scope>NUCLEOTIDE SEQUENCE</scope>
    <source>
        <strain evidence="6">Expedition CK06-06</strain>
    </source>
</reference>
<keyword evidence="3" id="KW-0687">Ribonucleoprotein</keyword>
<dbReference type="PANTHER" id="PTHR11721:SF3">
    <property type="entry name" value="LARGE RIBOSOMAL SUBUNIT PROTEIN UL15"/>
    <property type="match status" value="1"/>
</dbReference>
<evidence type="ECO:0000313" key="6">
    <source>
        <dbReference type="EMBL" id="GAG60701.1"/>
    </source>
</evidence>
<feature type="region of interest" description="Disordered" evidence="4">
    <location>
        <begin position="1"/>
        <end position="23"/>
    </location>
</feature>
<keyword evidence="2" id="KW-0689">Ribosomal protein</keyword>
<evidence type="ECO:0000256" key="2">
    <source>
        <dbReference type="ARBA" id="ARBA00022980"/>
    </source>
</evidence>
<organism evidence="6">
    <name type="scientific">marine sediment metagenome</name>
    <dbReference type="NCBI Taxonomy" id="412755"/>
    <lineage>
        <taxon>unclassified sequences</taxon>
        <taxon>metagenomes</taxon>
        <taxon>ecological metagenomes</taxon>
    </lineage>
</organism>
<dbReference type="EMBL" id="BART01008971">
    <property type="protein sequence ID" value="GAG60701.1"/>
    <property type="molecule type" value="Genomic_DNA"/>
</dbReference>
<evidence type="ECO:0000256" key="4">
    <source>
        <dbReference type="SAM" id="MobiDB-lite"/>
    </source>
</evidence>
<evidence type="ECO:0000259" key="5">
    <source>
        <dbReference type="Pfam" id="PF00828"/>
    </source>
</evidence>
<sequence>GRGCSKRGRGSGEKGGKGLSGGHKHKWSYVLRYMPKHFGKHGFTRPPELKREINAINVGELDERLDEFLQQGIAKREEERIVIDIGKLGFERVLGGGHVTRPIEVVAKEFVGSAKRKLEEAGGKAIAGEGDGTS</sequence>
<feature type="domain" description="Large ribosomal subunit protein uL15/eL18" evidence="5">
    <location>
        <begin position="56"/>
        <end position="125"/>
    </location>
</feature>